<dbReference type="AlphaFoldDB" id="A0A1U7CQL1"/>
<dbReference type="STRING" id="1387353.BSF38_02737"/>
<evidence type="ECO:0000313" key="2">
    <source>
        <dbReference type="EMBL" id="APW61227.1"/>
    </source>
</evidence>
<dbReference type="RefSeq" id="WP_076346427.1">
    <property type="nucleotide sequence ID" value="NZ_CP019082.1"/>
</dbReference>
<sequence>MGEPNDWTGDYSADRPSRDTSTRRLREQSQRDFEIEFLAGILERDPYFVDALRVHATNLAAKGQYSRALQLDRRLVRLLPEDAIAWYNLACSYALLGMIDPAFAGLQRALELGYRCQERLRHDADLKTLRQDPRFYRLIRRFEFIF</sequence>
<feature type="region of interest" description="Disordered" evidence="1">
    <location>
        <begin position="1"/>
        <end position="25"/>
    </location>
</feature>
<protein>
    <submittedName>
        <fullName evidence="2">Lipoprotein-releasing system ATP-binding protein LolD</fullName>
    </submittedName>
</protein>
<dbReference type="OrthoDB" id="271750at2"/>
<keyword evidence="3" id="KW-1185">Reference proteome</keyword>
<keyword evidence="2" id="KW-0449">Lipoprotein</keyword>
<organism evidence="2 3">
    <name type="scientific">Paludisphaera borealis</name>
    <dbReference type="NCBI Taxonomy" id="1387353"/>
    <lineage>
        <taxon>Bacteria</taxon>
        <taxon>Pseudomonadati</taxon>
        <taxon>Planctomycetota</taxon>
        <taxon>Planctomycetia</taxon>
        <taxon>Isosphaerales</taxon>
        <taxon>Isosphaeraceae</taxon>
        <taxon>Paludisphaera</taxon>
    </lineage>
</organism>
<dbReference type="GO" id="GO:0005524">
    <property type="term" value="F:ATP binding"/>
    <property type="evidence" value="ECO:0007669"/>
    <property type="project" value="UniProtKB-KW"/>
</dbReference>
<gene>
    <name evidence="2" type="primary">lolD_3</name>
    <name evidence="2" type="ORF">BSF38_02737</name>
</gene>
<dbReference type="KEGG" id="pbor:BSF38_02737"/>
<keyword evidence="2" id="KW-0547">Nucleotide-binding</keyword>
<dbReference type="InterPro" id="IPR011990">
    <property type="entry name" value="TPR-like_helical_dom_sf"/>
</dbReference>
<accession>A0A1U7CQL1</accession>
<evidence type="ECO:0000313" key="3">
    <source>
        <dbReference type="Proteomes" id="UP000186309"/>
    </source>
</evidence>
<dbReference type="SUPFAM" id="SSF48452">
    <property type="entry name" value="TPR-like"/>
    <property type="match status" value="1"/>
</dbReference>
<feature type="compositionally biased region" description="Basic and acidic residues" evidence="1">
    <location>
        <begin position="12"/>
        <end position="25"/>
    </location>
</feature>
<evidence type="ECO:0000256" key="1">
    <source>
        <dbReference type="SAM" id="MobiDB-lite"/>
    </source>
</evidence>
<keyword evidence="2" id="KW-0067">ATP-binding</keyword>
<dbReference type="Proteomes" id="UP000186309">
    <property type="component" value="Chromosome"/>
</dbReference>
<proteinExistence type="predicted"/>
<name>A0A1U7CQL1_9BACT</name>
<reference evidence="3" key="1">
    <citation type="submission" date="2016-12" db="EMBL/GenBank/DDBJ databases">
        <title>Comparative genomics of four Isosphaeraceae planctomycetes: a common pool of plasmids and glycoside hydrolase genes.</title>
        <authorList>
            <person name="Ivanova A."/>
        </authorList>
    </citation>
    <scope>NUCLEOTIDE SEQUENCE [LARGE SCALE GENOMIC DNA]</scope>
    <source>
        <strain evidence="3">PX4</strain>
    </source>
</reference>
<dbReference type="NCBIfam" id="NF047558">
    <property type="entry name" value="TPR_END_plus"/>
    <property type="match status" value="1"/>
</dbReference>
<dbReference type="EMBL" id="CP019082">
    <property type="protein sequence ID" value="APW61227.1"/>
    <property type="molecule type" value="Genomic_DNA"/>
</dbReference>
<dbReference type="Gene3D" id="1.25.40.10">
    <property type="entry name" value="Tetratricopeptide repeat domain"/>
    <property type="match status" value="1"/>
</dbReference>